<gene>
    <name evidence="2" type="ordered locus">Hhal_0733</name>
</gene>
<dbReference type="EMBL" id="CP000544">
    <property type="protein sequence ID" value="ABM61515.1"/>
    <property type="molecule type" value="Genomic_DNA"/>
</dbReference>
<feature type="chain" id="PRO_5002640387" description="MetA-pathway of phenol degradation" evidence="1">
    <location>
        <begin position="39"/>
        <end position="367"/>
    </location>
</feature>
<accession>A1WV03</accession>
<evidence type="ECO:0000313" key="3">
    <source>
        <dbReference type="Proteomes" id="UP000000647"/>
    </source>
</evidence>
<evidence type="ECO:0000313" key="2">
    <source>
        <dbReference type="EMBL" id="ABM61515.1"/>
    </source>
</evidence>
<reference evidence="3" key="1">
    <citation type="submission" date="2006-12" db="EMBL/GenBank/DDBJ databases">
        <title>Complete sequence of Halorhodospira halophila SL1.</title>
        <authorList>
            <consortium name="US DOE Joint Genome Institute"/>
            <person name="Copeland A."/>
            <person name="Lucas S."/>
            <person name="Lapidus A."/>
            <person name="Barry K."/>
            <person name="Detter J.C."/>
            <person name="Glavina del Rio T."/>
            <person name="Hammon N."/>
            <person name="Israni S."/>
            <person name="Dalin E."/>
            <person name="Tice H."/>
            <person name="Pitluck S."/>
            <person name="Saunders E."/>
            <person name="Brettin T."/>
            <person name="Bruce D."/>
            <person name="Han C."/>
            <person name="Tapia R."/>
            <person name="Schmutz J."/>
            <person name="Larimer F."/>
            <person name="Land M."/>
            <person name="Hauser L."/>
            <person name="Kyrpides N."/>
            <person name="Mikhailova N."/>
            <person name="Hoff W."/>
            <person name="Richardson P."/>
        </authorList>
    </citation>
    <scope>NUCLEOTIDE SEQUENCE [LARGE SCALE GENOMIC DNA]</scope>
    <source>
        <strain evidence="3">DSM 244 / SL1</strain>
    </source>
</reference>
<sequence length="367" mass="39453">MSRGHGPRARPPLRRRMQRWSGLPLAVLLAATPLLASANEPDAVGAPPPPQETAGGLQQRTILSPQGSFTAEPSLSYSQSTSTRVAIDGVTILPAIAVGLISVRQTQRESLTAALGLRYGLTDRLEVETRIPYVYREEQVREREILQSSDFAGIRDSDGYGLGDVEASLRYQLSSGRGDGAIFTGGLRVKSRTGRDPFEVETDEIPLDDGNSDARNISIYSEQPTGSGFYAVQPSLNWVYPSEPAVLYGSLSYLYNIPRTVTLEGSDGPMRVRIEPGSAIGVSFGMGLALNDRTSLSLGYDHTAVLRTRTDGAPRVDAEFGRFQVGSLLIGASHRLGPRTSLGLSVGVGVTAEAPDVQVTLRLPIRF</sequence>
<name>A1WV03_HALHL</name>
<dbReference type="Proteomes" id="UP000000647">
    <property type="component" value="Chromosome"/>
</dbReference>
<protein>
    <recommendedName>
        <fullName evidence="4">MetA-pathway of phenol degradation</fullName>
    </recommendedName>
</protein>
<dbReference type="eggNOG" id="COG4313">
    <property type="taxonomic scope" value="Bacteria"/>
</dbReference>
<proteinExistence type="predicted"/>
<feature type="signal peptide" evidence="1">
    <location>
        <begin position="1"/>
        <end position="38"/>
    </location>
</feature>
<organism evidence="2 3">
    <name type="scientific">Halorhodospira halophila (strain DSM 244 / SL1)</name>
    <name type="common">Ectothiorhodospira halophila (strain DSM 244 / SL1)</name>
    <dbReference type="NCBI Taxonomy" id="349124"/>
    <lineage>
        <taxon>Bacteria</taxon>
        <taxon>Pseudomonadati</taxon>
        <taxon>Pseudomonadota</taxon>
        <taxon>Gammaproteobacteria</taxon>
        <taxon>Chromatiales</taxon>
        <taxon>Ectothiorhodospiraceae</taxon>
        <taxon>Halorhodospira</taxon>
    </lineage>
</organism>
<keyword evidence="1" id="KW-0732">Signal</keyword>
<reference evidence="2 3" key="2">
    <citation type="journal article" date="2013" name="Stand. Genomic Sci.">
        <title>Complete genome sequence of Halorhodospira halophila SL1.</title>
        <authorList>
            <person name="Challacombe J.F."/>
            <person name="Majid S."/>
            <person name="Deole R."/>
            <person name="Brettin T.S."/>
            <person name="Bruce D."/>
            <person name="Delano S.F."/>
            <person name="Detter J.C."/>
            <person name="Gleasner C.D."/>
            <person name="Han C.S."/>
            <person name="Misra M."/>
            <person name="Reitenga K.G."/>
            <person name="Mikhailova N."/>
            <person name="Woyke T."/>
            <person name="Pitluck S."/>
            <person name="Nolan M."/>
            <person name="Land M.L."/>
            <person name="Saunders E."/>
            <person name="Tapia R."/>
            <person name="Lapidus A."/>
            <person name="Ivanova N."/>
            <person name="Hoff W.D."/>
        </authorList>
    </citation>
    <scope>NUCLEOTIDE SEQUENCE [LARGE SCALE GENOMIC DNA]</scope>
    <source>
        <strain evidence="3">DSM 244 / SL1</strain>
    </source>
</reference>
<dbReference type="KEGG" id="hha:Hhal_0733"/>
<evidence type="ECO:0008006" key="4">
    <source>
        <dbReference type="Google" id="ProtNLM"/>
    </source>
</evidence>
<dbReference type="HOGENOM" id="CLU_041778_0_1_6"/>
<dbReference type="STRING" id="349124.Hhal_0733"/>
<dbReference type="AlphaFoldDB" id="A1WV03"/>
<dbReference type="eggNOG" id="COG3170">
    <property type="taxonomic scope" value="Bacteria"/>
</dbReference>
<evidence type="ECO:0000256" key="1">
    <source>
        <dbReference type="SAM" id="SignalP"/>
    </source>
</evidence>
<keyword evidence="3" id="KW-1185">Reference proteome</keyword>